<evidence type="ECO:0000256" key="6">
    <source>
        <dbReference type="ARBA" id="ARBA00022692"/>
    </source>
</evidence>
<evidence type="ECO:0000256" key="16">
    <source>
        <dbReference type="SAM" id="MobiDB-lite"/>
    </source>
</evidence>
<evidence type="ECO:0000256" key="12">
    <source>
        <dbReference type="ARBA" id="ARBA00023049"/>
    </source>
</evidence>
<feature type="transmembrane region" description="Helical" evidence="17">
    <location>
        <begin position="760"/>
        <end position="787"/>
    </location>
</feature>
<feature type="region of interest" description="Disordered" evidence="16">
    <location>
        <begin position="229"/>
        <end position="293"/>
    </location>
</feature>
<dbReference type="InterPro" id="IPR053973">
    <property type="entry name" value="ERMP1-like_C"/>
</dbReference>
<dbReference type="GO" id="GO:0005789">
    <property type="term" value="C:endoplasmic reticulum membrane"/>
    <property type="evidence" value="ECO:0007669"/>
    <property type="project" value="UniProtKB-SubCell"/>
</dbReference>
<keyword evidence="13 17" id="KW-0472">Membrane</keyword>
<evidence type="ECO:0000259" key="20">
    <source>
        <dbReference type="Pfam" id="PF22249"/>
    </source>
</evidence>
<keyword evidence="14" id="KW-0325">Glycoprotein</keyword>
<dbReference type="InterPro" id="IPR045175">
    <property type="entry name" value="M28_fam"/>
</dbReference>
<dbReference type="GO" id="GO:0008235">
    <property type="term" value="F:metalloexopeptidase activity"/>
    <property type="evidence" value="ECO:0007669"/>
    <property type="project" value="InterPro"/>
</dbReference>
<feature type="domain" description="Endoplasmic reticulum metallopeptidase 1/1-A TM" evidence="20">
    <location>
        <begin position="799"/>
        <end position="944"/>
    </location>
</feature>
<dbReference type="GO" id="GO:0003729">
    <property type="term" value="F:mRNA binding"/>
    <property type="evidence" value="ECO:0007669"/>
    <property type="project" value="InterPro"/>
</dbReference>
<evidence type="ECO:0000259" key="19">
    <source>
        <dbReference type="Pfam" id="PF22248"/>
    </source>
</evidence>
<dbReference type="PANTHER" id="PTHR12147:SF22">
    <property type="entry name" value="ENDOPLASMIC RETICULUM METALLOPEPTIDASE 1"/>
    <property type="match status" value="1"/>
</dbReference>
<feature type="compositionally biased region" description="Basic and acidic residues" evidence="16">
    <location>
        <begin position="229"/>
        <end position="239"/>
    </location>
</feature>
<accession>A0A915MRQ1</accession>
<comment type="cofactor">
    <cofactor evidence="1">
        <name>Zn(2+)</name>
        <dbReference type="ChEBI" id="CHEBI:29105"/>
    </cofactor>
</comment>
<keyword evidence="10" id="KW-0862">Zinc</keyword>
<evidence type="ECO:0000313" key="21">
    <source>
        <dbReference type="Proteomes" id="UP000887561"/>
    </source>
</evidence>
<dbReference type="SUPFAM" id="SSF53187">
    <property type="entry name" value="Zn-dependent exopeptidases"/>
    <property type="match status" value="1"/>
</dbReference>
<evidence type="ECO:0000256" key="7">
    <source>
        <dbReference type="ARBA" id="ARBA00022723"/>
    </source>
</evidence>
<feature type="transmembrane region" description="Helical" evidence="17">
    <location>
        <begin position="723"/>
        <end position="739"/>
    </location>
</feature>
<keyword evidence="5" id="KW-0645">Protease</keyword>
<evidence type="ECO:0000259" key="18">
    <source>
        <dbReference type="Pfam" id="PF04389"/>
    </source>
</evidence>
<organism evidence="21 22">
    <name type="scientific">Meloidogyne javanica</name>
    <name type="common">Root-knot nematode worm</name>
    <dbReference type="NCBI Taxonomy" id="6303"/>
    <lineage>
        <taxon>Eukaryota</taxon>
        <taxon>Metazoa</taxon>
        <taxon>Ecdysozoa</taxon>
        <taxon>Nematoda</taxon>
        <taxon>Chromadorea</taxon>
        <taxon>Rhabditida</taxon>
        <taxon>Tylenchina</taxon>
        <taxon>Tylenchomorpha</taxon>
        <taxon>Tylenchoidea</taxon>
        <taxon>Meloidogynidae</taxon>
        <taxon>Meloidogyninae</taxon>
        <taxon>Meloidogyne</taxon>
        <taxon>Meloidogyne incognita group</taxon>
    </lineage>
</organism>
<dbReference type="InterPro" id="IPR048024">
    <property type="entry name" value="Fxna-like_M28_dom"/>
</dbReference>
<evidence type="ECO:0000256" key="9">
    <source>
        <dbReference type="ARBA" id="ARBA00022824"/>
    </source>
</evidence>
<evidence type="ECO:0000256" key="4">
    <source>
        <dbReference type="ARBA" id="ARBA00010918"/>
    </source>
</evidence>
<dbReference type="InterPro" id="IPR053974">
    <property type="entry name" value="ERMP1_1-A_TM"/>
</dbReference>
<dbReference type="Pfam" id="PF22249">
    <property type="entry name" value="ERMP1-TM"/>
    <property type="match status" value="1"/>
</dbReference>
<dbReference type="AlphaFoldDB" id="A0A915MRQ1"/>
<feature type="transmembrane region" description="Helical" evidence="17">
    <location>
        <begin position="858"/>
        <end position="880"/>
    </location>
</feature>
<sequence>QRAEEEGRKLPPFDHHSVCRSYLQGCCPRELLSDTRLESMMSCRKMHEPAHKGEYNKAQEKRDLFYDVEAYEELEDAICIVDQEIRRLQDKVKRDAENNLDLTEQHRTQKIFEVNEQIGVALVQIEALGNEGRINESVELSRKVDELKKRKRELDTEMKGVYPAMLQRLRVCETCSAQLNVMDHETRLQDHYGGKMHLGMVQIREKYAEMKLFNFKNSIDERRTLKKLAEEKERSERRSQRGRSRSRERKRSRSREKKSHRSRSRSKSKSRSHKERRRSRSRERKSSRRDSSRERFPPSLIFVSMKIFDFKVMAAEQGQLRSRRSVVRPTEYLSSEFNDELISENEQKKIPYQLLVCFLNPIDASYVWSAWFLSLVICIRDVGFIIWTCCLAYLKMPDVKPANQYEHFSEMRARQFLNQIANLGPRPSGSEALEIHAFRIITEKINSLKEVVKRNDVNRIEMDIQRPTGCYDLKFLSVFTLCYHKVTNIVARIGPKKGPTDFSILINCHFDTLPDTPGATDNAVSCAIMMEILEVFAHLNEPLEHDILFLFNGAEENFLQASHGFIVNHPWRHSLRAFINLEGCGSGGRELLFQTGPGESWLIKTYLDNAPHPHCNVLGQEIFQLGIIPSDTDFRIFRDYGKISGFDIAYIRNGWVYHTEFDRPELIDIGAIQRSGDNILALSRALIRSPYLKQPANFNEGTKWVFLDVVGLFTIFYEMKLALIFNYTVLVLVLIRIYLHLFRNGDYSINVLLRASMNQFMAFGAMLFTGICLVLIISLLNMTMSWYSMPELDMAMKFEKAHFDSTIIFWSFVLFILTWIHSASSYLFMFHVLFPLIRDPLLSISKIFGFIKVITPKSLFWAQSICLTPLIILISTYTQLLFDFFVPVMGRFGNTINPEIFIMSFSLLVSLTFVLFTNNLIYVSRRLGFMVKCMIAVSLFCFLIISTTNVGVPYKYSKESPRLRRVIALHAKKSVFKFDGNLLNSETGLFVQALDYRGADDLPEHTFLQGVGKPDCSNTTDEYCQMPYYTAIHQLFPPDRSRWVPLPTEPPITRPLNVKLLERKFLSNNMLNLTIAIFGGADKASLHITPLDGFQMKNWSLTAFNPKTYSNRPHATYFVFMTYGYEAPKERIIWILLEKNEGKKLTLTDVGKEPALELAVATHYVHGANQNSDTLHQLRSLIANRREKPHAGVGFWRWGITLTAGVSEIVVHSF</sequence>
<name>A0A915MRQ1_MELJA</name>
<keyword evidence="6 17" id="KW-0812">Transmembrane</keyword>
<dbReference type="Gene3D" id="3.40.630.10">
    <property type="entry name" value="Zn peptidases"/>
    <property type="match status" value="1"/>
</dbReference>
<evidence type="ECO:0000256" key="17">
    <source>
        <dbReference type="SAM" id="Phobius"/>
    </source>
</evidence>
<evidence type="ECO:0000256" key="13">
    <source>
        <dbReference type="ARBA" id="ARBA00023136"/>
    </source>
</evidence>
<feature type="transmembrane region" description="Helical" evidence="17">
    <location>
        <begin position="900"/>
        <end position="921"/>
    </location>
</feature>
<dbReference type="WBParaSite" id="scaffold5075_cov239.g9034">
    <property type="protein sequence ID" value="scaffold5075_cov239.g9034"/>
    <property type="gene ID" value="scaffold5075_cov239.g9034"/>
</dbReference>
<dbReference type="CDD" id="cd03875">
    <property type="entry name" value="M28_Fxna_like"/>
    <property type="match status" value="1"/>
</dbReference>
<dbReference type="Pfam" id="PF04389">
    <property type="entry name" value="Peptidase_M28"/>
    <property type="match status" value="1"/>
</dbReference>
<keyword evidence="11 17" id="KW-1133">Transmembrane helix</keyword>
<dbReference type="Proteomes" id="UP000887561">
    <property type="component" value="Unplaced"/>
</dbReference>
<feature type="transmembrane region" description="Helical" evidence="17">
    <location>
        <begin position="933"/>
        <end position="954"/>
    </location>
</feature>
<dbReference type="InterPro" id="IPR007484">
    <property type="entry name" value="Peptidase_M28"/>
</dbReference>
<dbReference type="GO" id="GO:0005685">
    <property type="term" value="C:U1 snRNP"/>
    <property type="evidence" value="ECO:0007669"/>
    <property type="project" value="InterPro"/>
</dbReference>
<keyword evidence="7" id="KW-0479">Metal-binding</keyword>
<dbReference type="GO" id="GO:0006376">
    <property type="term" value="P:mRNA splice site recognition"/>
    <property type="evidence" value="ECO:0007669"/>
    <property type="project" value="InterPro"/>
</dbReference>
<evidence type="ECO:0000256" key="11">
    <source>
        <dbReference type="ARBA" id="ARBA00022989"/>
    </source>
</evidence>
<dbReference type="PANTHER" id="PTHR12147">
    <property type="entry name" value="METALLOPEPTIDASE M28 FAMILY MEMBER"/>
    <property type="match status" value="1"/>
</dbReference>
<dbReference type="Pfam" id="PF03194">
    <property type="entry name" value="LUC7"/>
    <property type="match status" value="1"/>
</dbReference>
<dbReference type="GO" id="GO:0046872">
    <property type="term" value="F:metal ion binding"/>
    <property type="evidence" value="ECO:0007669"/>
    <property type="project" value="UniProtKB-KW"/>
</dbReference>
<evidence type="ECO:0000256" key="15">
    <source>
        <dbReference type="ARBA" id="ARBA00078796"/>
    </source>
</evidence>
<dbReference type="GO" id="GO:0006508">
    <property type="term" value="P:proteolysis"/>
    <property type="evidence" value="ECO:0007669"/>
    <property type="project" value="UniProtKB-KW"/>
</dbReference>
<keyword evidence="21" id="KW-1185">Reference proteome</keyword>
<feature type="compositionally biased region" description="Basic residues" evidence="16">
    <location>
        <begin position="240"/>
        <end position="287"/>
    </location>
</feature>
<dbReference type="FunFam" id="3.40.630.10:FF:000008">
    <property type="entry name" value="Endoplasmic reticulum metallopeptidase 1"/>
    <property type="match status" value="1"/>
</dbReference>
<feature type="domain" description="Endoplasmic reticulum metallopeptidase 1-like C-terminal" evidence="19">
    <location>
        <begin position="961"/>
        <end position="1178"/>
    </location>
</feature>
<feature type="transmembrane region" description="Helical" evidence="17">
    <location>
        <begin position="807"/>
        <end position="837"/>
    </location>
</feature>
<keyword evidence="12" id="KW-0482">Metalloprotease</keyword>
<dbReference type="Pfam" id="PF22248">
    <property type="entry name" value="ERMP1_C"/>
    <property type="match status" value="1"/>
</dbReference>
<comment type="subcellular location">
    <subcellularLocation>
        <location evidence="2">Endoplasmic reticulum membrane</location>
        <topology evidence="2">Multi-pass membrane protein</topology>
    </subcellularLocation>
</comment>
<evidence type="ECO:0000313" key="22">
    <source>
        <dbReference type="WBParaSite" id="scaffold5075_cov239.g9034"/>
    </source>
</evidence>
<comment type="similarity">
    <text evidence="4">Belongs to the peptidase M28 family.</text>
</comment>
<evidence type="ECO:0000256" key="2">
    <source>
        <dbReference type="ARBA" id="ARBA00004477"/>
    </source>
</evidence>
<evidence type="ECO:0000256" key="3">
    <source>
        <dbReference type="ARBA" id="ARBA00005655"/>
    </source>
</evidence>
<protein>
    <recommendedName>
        <fullName evidence="15">FXNA-like protease</fullName>
    </recommendedName>
</protein>
<evidence type="ECO:0000256" key="10">
    <source>
        <dbReference type="ARBA" id="ARBA00022833"/>
    </source>
</evidence>
<keyword evidence="9" id="KW-0256">Endoplasmic reticulum</keyword>
<evidence type="ECO:0000256" key="14">
    <source>
        <dbReference type="ARBA" id="ARBA00023180"/>
    </source>
</evidence>
<keyword evidence="8" id="KW-0378">Hydrolase</keyword>
<feature type="domain" description="Peptidase M28" evidence="18">
    <location>
        <begin position="488"/>
        <end position="682"/>
    </location>
</feature>
<reference evidence="22" key="1">
    <citation type="submission" date="2022-11" db="UniProtKB">
        <authorList>
            <consortium name="WormBaseParasite"/>
        </authorList>
    </citation>
    <scope>IDENTIFICATION</scope>
</reference>
<dbReference type="InterPro" id="IPR004882">
    <property type="entry name" value="Luc7-rel"/>
</dbReference>
<evidence type="ECO:0000256" key="8">
    <source>
        <dbReference type="ARBA" id="ARBA00022801"/>
    </source>
</evidence>
<evidence type="ECO:0000256" key="5">
    <source>
        <dbReference type="ARBA" id="ARBA00022670"/>
    </source>
</evidence>
<proteinExistence type="inferred from homology"/>
<comment type="similarity">
    <text evidence="3">Belongs to the Luc7 family.</text>
</comment>
<evidence type="ECO:0000256" key="1">
    <source>
        <dbReference type="ARBA" id="ARBA00001947"/>
    </source>
</evidence>